<proteinExistence type="predicted"/>
<evidence type="ECO:0000313" key="2">
    <source>
        <dbReference type="Proteomes" id="UP000009144"/>
    </source>
</evidence>
<name>I1XLW7_METNJ</name>
<dbReference type="AlphaFoldDB" id="I1XLW7"/>
<gene>
    <name evidence="1" type="ordered locus">Q7A_2596</name>
</gene>
<dbReference type="Proteomes" id="UP000009144">
    <property type="component" value="Chromosome"/>
</dbReference>
<dbReference type="STRING" id="754476.Q7A_2596"/>
<dbReference type="AntiFam" id="ANF00050">
    <property type="entry name" value="Translation of CRISPR YPEST repeat 1"/>
</dbReference>
<reference evidence="1 2" key="2">
    <citation type="journal article" date="2013" name="Int. J. Syst. Evol. Microbiol.">
        <title>Methylophaga nitratireducenticrescens sp. nov. and Methylophaga frappieri sp. nov., isolated from the biofilm of the methanol-fed denitrification system treating the seawater at the Montreal Biodome.</title>
        <authorList>
            <person name="Villeneuve C."/>
            <person name="Martineau C."/>
            <person name="Mauffrey F."/>
            <person name="Villemur R."/>
        </authorList>
    </citation>
    <scope>NUCLEOTIDE SEQUENCE [LARGE SCALE GENOMIC DNA]</scope>
    <source>
        <strain evidence="1 2">JAM1</strain>
    </source>
</reference>
<accession>I1XLW7</accession>
<keyword evidence="2" id="KW-1185">Reference proteome</keyword>
<dbReference type="EMBL" id="CP003390">
    <property type="protein sequence ID" value="AFI85386.1"/>
    <property type="molecule type" value="Genomic_DNA"/>
</dbReference>
<protein>
    <submittedName>
        <fullName evidence="1">Uncharacterized protein</fullName>
    </submittedName>
</protein>
<dbReference type="HOGENOM" id="CLU_3330021_0_0_6"/>
<evidence type="ECO:0000313" key="1">
    <source>
        <dbReference type="EMBL" id="AFI85386.1"/>
    </source>
</evidence>
<sequence length="38" mass="4201">MVAFKVHCRTGSLENLCRLRLGIAIVHCRTGSLEMTAI</sequence>
<dbReference type="PATRIC" id="fig|754476.3.peg.2546"/>
<reference evidence="1 2" key="1">
    <citation type="journal article" date="2012" name="J. Bacteriol.">
        <title>Complete genome sequences of Methylophaga sp. strain JAM1 and Methylophaga sp. strain JAM7.</title>
        <authorList>
            <person name="Villeneuve C."/>
            <person name="Martineau C."/>
            <person name="Mauffrey F."/>
            <person name="Villemur R."/>
        </authorList>
    </citation>
    <scope>NUCLEOTIDE SEQUENCE [LARGE SCALE GENOMIC DNA]</scope>
    <source>
        <strain evidence="1 2">JAM1</strain>
    </source>
</reference>
<organism evidence="1 2">
    <name type="scientific">Methylophaga nitratireducenticrescens</name>
    <dbReference type="NCBI Taxonomy" id="754476"/>
    <lineage>
        <taxon>Bacteria</taxon>
        <taxon>Pseudomonadati</taxon>
        <taxon>Pseudomonadota</taxon>
        <taxon>Gammaproteobacteria</taxon>
        <taxon>Thiotrichales</taxon>
        <taxon>Piscirickettsiaceae</taxon>
        <taxon>Methylophaga</taxon>
    </lineage>
</organism>